<proteinExistence type="predicted"/>
<comment type="caution">
    <text evidence="1">The sequence shown here is derived from an EMBL/GenBank/DDBJ whole genome shotgun (WGS) entry which is preliminary data.</text>
</comment>
<dbReference type="Proteomes" id="UP001472677">
    <property type="component" value="Unassembled WGS sequence"/>
</dbReference>
<name>A0ABR2EMM4_9ROSI</name>
<keyword evidence="2" id="KW-1185">Reference proteome</keyword>
<evidence type="ECO:0008006" key="3">
    <source>
        <dbReference type="Google" id="ProtNLM"/>
    </source>
</evidence>
<evidence type="ECO:0000313" key="2">
    <source>
        <dbReference type="Proteomes" id="UP001472677"/>
    </source>
</evidence>
<protein>
    <recommendedName>
        <fullName evidence="3">DUF4283 domain-containing protein</fullName>
    </recommendedName>
</protein>
<sequence length="353" mass="40098">MREGFTTNPHLLSSGLLADKMQNGRGVHSKNIQIRQEGRNVYSKVSKDKSYKDALLEHLKPQMQDETHVVGGQKKEKSSGRETINIMASIPSSDLDWLNQCFVGQVKGMYDADFVQQALRSDGFKVKVSVWSGFYVIIHCLEVEQVAILWDLKQSLLESWFEEIDTLANFMSETKLKIWVSIEGIPIHAWHPSVIKSVASHWGKVIKVDEDTISRNIFDCAWVLVGVSSVSDISLFVDVSINGEKFNVKVSTSEFEDNRCWIDEGRVEFPSEAGWEDEGRSRLEERNQDFNDLTAKEVSKKKGSLMIRERVKEVKGASLSPSVGWTRNQIMGMGWRDYNSLGLKSLMVQLIFQ</sequence>
<evidence type="ECO:0000313" key="1">
    <source>
        <dbReference type="EMBL" id="KAK8562412.1"/>
    </source>
</evidence>
<dbReference type="EMBL" id="JBBPBM010000012">
    <property type="protein sequence ID" value="KAK8562412.1"/>
    <property type="molecule type" value="Genomic_DNA"/>
</dbReference>
<organism evidence="1 2">
    <name type="scientific">Hibiscus sabdariffa</name>
    <name type="common">roselle</name>
    <dbReference type="NCBI Taxonomy" id="183260"/>
    <lineage>
        <taxon>Eukaryota</taxon>
        <taxon>Viridiplantae</taxon>
        <taxon>Streptophyta</taxon>
        <taxon>Embryophyta</taxon>
        <taxon>Tracheophyta</taxon>
        <taxon>Spermatophyta</taxon>
        <taxon>Magnoliopsida</taxon>
        <taxon>eudicotyledons</taxon>
        <taxon>Gunneridae</taxon>
        <taxon>Pentapetalae</taxon>
        <taxon>rosids</taxon>
        <taxon>malvids</taxon>
        <taxon>Malvales</taxon>
        <taxon>Malvaceae</taxon>
        <taxon>Malvoideae</taxon>
        <taxon>Hibiscus</taxon>
    </lineage>
</organism>
<dbReference type="PANTHER" id="PTHR34427:SF5">
    <property type="entry name" value="DUF4283 DOMAIN-CONTAINING PROTEIN"/>
    <property type="match status" value="1"/>
</dbReference>
<reference evidence="1 2" key="1">
    <citation type="journal article" date="2024" name="G3 (Bethesda)">
        <title>Genome assembly of Hibiscus sabdariffa L. provides insights into metabolisms of medicinal natural products.</title>
        <authorList>
            <person name="Kim T."/>
        </authorList>
    </citation>
    <scope>NUCLEOTIDE SEQUENCE [LARGE SCALE GENOMIC DNA]</scope>
    <source>
        <strain evidence="1">TK-2024</strain>
        <tissue evidence="1">Old leaves</tissue>
    </source>
</reference>
<dbReference type="PANTHER" id="PTHR34427">
    <property type="entry name" value="DUF4283 DOMAIN PROTEIN"/>
    <property type="match status" value="1"/>
</dbReference>
<gene>
    <name evidence="1" type="ORF">V6N12_010493</name>
</gene>
<accession>A0ABR2EMM4</accession>